<proteinExistence type="predicted"/>
<evidence type="ECO:0000313" key="1">
    <source>
        <dbReference type="EMBL" id="MET3655156.1"/>
    </source>
</evidence>
<organism evidence="1 2">
    <name type="scientific">Sporosarcina psychrophila</name>
    <name type="common">Bacillus psychrophilus</name>
    <dbReference type="NCBI Taxonomy" id="1476"/>
    <lineage>
        <taxon>Bacteria</taxon>
        <taxon>Bacillati</taxon>
        <taxon>Bacillota</taxon>
        <taxon>Bacilli</taxon>
        <taxon>Bacillales</taxon>
        <taxon>Caryophanaceae</taxon>
        <taxon>Sporosarcina</taxon>
    </lineage>
</organism>
<reference evidence="1 2" key="1">
    <citation type="submission" date="2024-06" db="EMBL/GenBank/DDBJ databases">
        <title>Sorghum-associated microbial communities from plants grown in Nebraska, USA.</title>
        <authorList>
            <person name="Schachtman D."/>
        </authorList>
    </citation>
    <scope>NUCLEOTIDE SEQUENCE [LARGE SCALE GENOMIC DNA]</scope>
    <source>
        <strain evidence="1 2">1288</strain>
    </source>
</reference>
<keyword evidence="2" id="KW-1185">Reference proteome</keyword>
<evidence type="ECO:0000313" key="2">
    <source>
        <dbReference type="Proteomes" id="UP001549104"/>
    </source>
</evidence>
<name>A0ABV2K243_SPOPS</name>
<dbReference type="EMBL" id="JBEPME010000001">
    <property type="protein sequence ID" value="MET3655156.1"/>
    <property type="molecule type" value="Genomic_DNA"/>
</dbReference>
<sequence>MKRPIGIRLDGCIYTSNGEDLSEEEFSNAFIEFIEEKGWYFGGGLFQIDEEGNHIKDIV</sequence>
<dbReference type="Proteomes" id="UP001549104">
    <property type="component" value="Unassembled WGS sequence"/>
</dbReference>
<comment type="caution">
    <text evidence="1">The sequence shown here is derived from an EMBL/GenBank/DDBJ whole genome shotgun (WGS) entry which is preliminary data.</text>
</comment>
<dbReference type="RefSeq" id="WP_187048040.1">
    <property type="nucleotide sequence ID" value="NZ_JBEPME010000001.1"/>
</dbReference>
<protein>
    <submittedName>
        <fullName evidence="1">Uncharacterized protein</fullName>
    </submittedName>
</protein>
<accession>A0ABV2K243</accession>
<gene>
    <name evidence="1" type="ORF">ABIC55_000240</name>
</gene>